<dbReference type="Gene3D" id="3.40.720.10">
    <property type="entry name" value="Alkaline Phosphatase, subunit A"/>
    <property type="match status" value="1"/>
</dbReference>
<name>A0A6C2UL58_9BACT</name>
<reference evidence="4 5" key="1">
    <citation type="submission" date="2019-04" db="EMBL/GenBank/DDBJ databases">
        <authorList>
            <person name="Van Vliet M D."/>
        </authorList>
    </citation>
    <scope>NUCLEOTIDE SEQUENCE [LARGE SCALE GENOMIC DNA]</scope>
    <source>
        <strain evidence="4 5">F21</strain>
    </source>
</reference>
<organism evidence="4 5">
    <name type="scientific">Pontiella sulfatireligans</name>
    <dbReference type="NCBI Taxonomy" id="2750658"/>
    <lineage>
        <taxon>Bacteria</taxon>
        <taxon>Pseudomonadati</taxon>
        <taxon>Kiritimatiellota</taxon>
        <taxon>Kiritimatiellia</taxon>
        <taxon>Kiritimatiellales</taxon>
        <taxon>Pontiellaceae</taxon>
        <taxon>Pontiella</taxon>
    </lineage>
</organism>
<dbReference type="GO" id="GO:0004065">
    <property type="term" value="F:arylsulfatase activity"/>
    <property type="evidence" value="ECO:0007669"/>
    <property type="project" value="TreeGrafter"/>
</dbReference>
<dbReference type="InterPro" id="IPR017850">
    <property type="entry name" value="Alkaline_phosphatase_core_sf"/>
</dbReference>
<evidence type="ECO:0000256" key="2">
    <source>
        <dbReference type="ARBA" id="ARBA00022801"/>
    </source>
</evidence>
<dbReference type="RefSeq" id="WP_168433333.1">
    <property type="nucleotide sequence ID" value="NZ_CAAHFH010000002.1"/>
</dbReference>
<evidence type="ECO:0000313" key="5">
    <source>
        <dbReference type="Proteomes" id="UP000346198"/>
    </source>
</evidence>
<dbReference type="AlphaFoldDB" id="A0A6C2UL58"/>
<gene>
    <name evidence="4" type="ORF">SCARR_03039</name>
</gene>
<dbReference type="SUPFAM" id="SSF53649">
    <property type="entry name" value="Alkaline phosphatase-like"/>
    <property type="match status" value="1"/>
</dbReference>
<proteinExistence type="inferred from homology"/>
<dbReference type="PANTHER" id="PTHR42693">
    <property type="entry name" value="ARYLSULFATASE FAMILY MEMBER"/>
    <property type="match status" value="1"/>
</dbReference>
<dbReference type="InterPro" id="IPR050738">
    <property type="entry name" value="Sulfatase"/>
</dbReference>
<keyword evidence="5" id="KW-1185">Reference proteome</keyword>
<dbReference type="Proteomes" id="UP000346198">
    <property type="component" value="Unassembled WGS sequence"/>
</dbReference>
<sequence length="199" mass="22110">MEEIDYNAARVLDHLKKQGIEQDTIVIFTSDNGSWLSKGRNGGSAKPLFEGKFTGFEGGQCVPCVVCWPDTIPAGSVCSEMAFSIDLLPTLANISGTAVPDGIDGKDILGLWKDQGAKTPHDHFFYVFQGKAVRSGKWKYHRKEVFKVKETTRESDGPTLYNLEEDIGEANNVIDEHPEVAERLDRALQTHLDRISKKN</sequence>
<protein>
    <recommendedName>
        <fullName evidence="3">N-sulphoglucosamine sulphohydrolase C-terminal domain-containing protein</fullName>
    </recommendedName>
</protein>
<comment type="similarity">
    <text evidence="1">Belongs to the sulfatase family.</text>
</comment>
<dbReference type="Pfam" id="PF16347">
    <property type="entry name" value="SGSH_C"/>
    <property type="match status" value="1"/>
</dbReference>
<dbReference type="EMBL" id="CAAHFH010000002">
    <property type="protein sequence ID" value="VGO20972.1"/>
    <property type="molecule type" value="Genomic_DNA"/>
</dbReference>
<accession>A0A6C2UL58</accession>
<dbReference type="PANTHER" id="PTHR42693:SF53">
    <property type="entry name" value="ENDO-4-O-SULFATASE"/>
    <property type="match status" value="1"/>
</dbReference>
<evidence type="ECO:0000256" key="1">
    <source>
        <dbReference type="ARBA" id="ARBA00008779"/>
    </source>
</evidence>
<feature type="domain" description="N-sulphoglucosamine sulphohydrolase C-terminal" evidence="3">
    <location>
        <begin position="56"/>
        <end position="195"/>
    </location>
</feature>
<dbReference type="Gene3D" id="3.30.1120.10">
    <property type="match status" value="1"/>
</dbReference>
<dbReference type="InterPro" id="IPR032506">
    <property type="entry name" value="SGSH_C"/>
</dbReference>
<keyword evidence="2" id="KW-0378">Hydrolase</keyword>
<evidence type="ECO:0000259" key="3">
    <source>
        <dbReference type="Pfam" id="PF16347"/>
    </source>
</evidence>
<evidence type="ECO:0000313" key="4">
    <source>
        <dbReference type="EMBL" id="VGO20972.1"/>
    </source>
</evidence>